<keyword evidence="2" id="KW-1185">Reference proteome</keyword>
<accession>A0ABX0TMT9</accession>
<dbReference type="EMBL" id="JAAOZC010000001">
    <property type="protein sequence ID" value="NIJ06827.1"/>
    <property type="molecule type" value="Genomic_DNA"/>
</dbReference>
<dbReference type="RefSeq" id="WP_167071516.1">
    <property type="nucleotide sequence ID" value="NZ_JAAOZC010000001.1"/>
</dbReference>
<comment type="caution">
    <text evidence="1">The sequence shown here is derived from an EMBL/GenBank/DDBJ whole genome shotgun (WGS) entry which is preliminary data.</text>
</comment>
<evidence type="ECO:0008006" key="3">
    <source>
        <dbReference type="Google" id="ProtNLM"/>
    </source>
</evidence>
<reference evidence="1 2" key="1">
    <citation type="submission" date="2020-03" db="EMBL/GenBank/DDBJ databases">
        <title>Genomic Encyclopedia of Type Strains, Phase III (KMG-III): the genomes of soil and plant-associated and newly described type strains.</title>
        <authorList>
            <person name="Whitman W."/>
        </authorList>
    </citation>
    <scope>NUCLEOTIDE SEQUENCE [LARGE SCALE GENOMIC DNA]</scope>
    <source>
        <strain evidence="1 2">CECT 8804</strain>
    </source>
</reference>
<gene>
    <name evidence="1" type="ORF">FHS31_000409</name>
</gene>
<evidence type="ECO:0000313" key="2">
    <source>
        <dbReference type="Proteomes" id="UP000727456"/>
    </source>
</evidence>
<sequence length="94" mass="10311">MLPALLLVAGCVAQSREKPFLTPKAFVRASANCHVVSKGVHHSLGSEVPYAQYLIPTATGEARSDEGQSRLCLQRALSHYRYDFLGEEIPKAQQ</sequence>
<protein>
    <recommendedName>
        <fullName evidence="3">Lipoprotein</fullName>
    </recommendedName>
</protein>
<proteinExistence type="predicted"/>
<name>A0ABX0TMT9_9SPHN</name>
<dbReference type="Proteomes" id="UP000727456">
    <property type="component" value="Unassembled WGS sequence"/>
</dbReference>
<evidence type="ECO:0000313" key="1">
    <source>
        <dbReference type="EMBL" id="NIJ06827.1"/>
    </source>
</evidence>
<organism evidence="1 2">
    <name type="scientific">Sphingomonas vulcanisoli</name>
    <dbReference type="NCBI Taxonomy" id="1658060"/>
    <lineage>
        <taxon>Bacteria</taxon>
        <taxon>Pseudomonadati</taxon>
        <taxon>Pseudomonadota</taxon>
        <taxon>Alphaproteobacteria</taxon>
        <taxon>Sphingomonadales</taxon>
        <taxon>Sphingomonadaceae</taxon>
        <taxon>Sphingomonas</taxon>
    </lineage>
</organism>